<evidence type="ECO:0000313" key="3">
    <source>
        <dbReference type="Proteomes" id="UP001305647"/>
    </source>
</evidence>
<feature type="domain" description="AB hydrolase-1" evidence="1">
    <location>
        <begin position="31"/>
        <end position="231"/>
    </location>
</feature>
<organism evidence="2 3">
    <name type="scientific">Parathielavia hyrcaniae</name>
    <dbReference type="NCBI Taxonomy" id="113614"/>
    <lineage>
        <taxon>Eukaryota</taxon>
        <taxon>Fungi</taxon>
        <taxon>Dikarya</taxon>
        <taxon>Ascomycota</taxon>
        <taxon>Pezizomycotina</taxon>
        <taxon>Sordariomycetes</taxon>
        <taxon>Sordariomycetidae</taxon>
        <taxon>Sordariales</taxon>
        <taxon>Chaetomiaceae</taxon>
        <taxon>Parathielavia</taxon>
    </lineage>
</organism>
<evidence type="ECO:0000259" key="1">
    <source>
        <dbReference type="Pfam" id="PF12697"/>
    </source>
</evidence>
<dbReference type="GO" id="GO:0047372">
    <property type="term" value="F:monoacylglycerol lipase activity"/>
    <property type="evidence" value="ECO:0007669"/>
    <property type="project" value="TreeGrafter"/>
</dbReference>
<gene>
    <name evidence="2" type="ORF">N658DRAFT_569885</name>
</gene>
<dbReference type="GO" id="GO:0016020">
    <property type="term" value="C:membrane"/>
    <property type="evidence" value="ECO:0007669"/>
    <property type="project" value="TreeGrafter"/>
</dbReference>
<dbReference type="SUPFAM" id="SSF53474">
    <property type="entry name" value="alpha/beta-Hydrolases"/>
    <property type="match status" value="1"/>
</dbReference>
<dbReference type="AlphaFoldDB" id="A0AAN6SXG0"/>
<keyword evidence="3" id="KW-1185">Reference proteome</keyword>
<dbReference type="Proteomes" id="UP001305647">
    <property type="component" value="Unassembled WGS sequence"/>
</dbReference>
<dbReference type="PANTHER" id="PTHR43798:SF5">
    <property type="entry name" value="MONOACYLGLYCEROL LIPASE ABHD6"/>
    <property type="match status" value="1"/>
</dbReference>
<reference evidence="2" key="1">
    <citation type="journal article" date="2023" name="Mol. Phylogenet. Evol.">
        <title>Genome-scale phylogeny and comparative genomics of the fungal order Sordariales.</title>
        <authorList>
            <person name="Hensen N."/>
            <person name="Bonometti L."/>
            <person name="Westerberg I."/>
            <person name="Brannstrom I.O."/>
            <person name="Guillou S."/>
            <person name="Cros-Aarteil S."/>
            <person name="Calhoun S."/>
            <person name="Haridas S."/>
            <person name="Kuo A."/>
            <person name="Mondo S."/>
            <person name="Pangilinan J."/>
            <person name="Riley R."/>
            <person name="LaButti K."/>
            <person name="Andreopoulos B."/>
            <person name="Lipzen A."/>
            <person name="Chen C."/>
            <person name="Yan M."/>
            <person name="Daum C."/>
            <person name="Ng V."/>
            <person name="Clum A."/>
            <person name="Steindorff A."/>
            <person name="Ohm R.A."/>
            <person name="Martin F."/>
            <person name="Silar P."/>
            <person name="Natvig D.O."/>
            <person name="Lalanne C."/>
            <person name="Gautier V."/>
            <person name="Ament-Velasquez S.L."/>
            <person name="Kruys A."/>
            <person name="Hutchinson M.I."/>
            <person name="Powell A.J."/>
            <person name="Barry K."/>
            <person name="Miller A.N."/>
            <person name="Grigoriev I.V."/>
            <person name="Debuchy R."/>
            <person name="Gladieux P."/>
            <person name="Hiltunen Thoren M."/>
            <person name="Johannesson H."/>
        </authorList>
    </citation>
    <scope>NUCLEOTIDE SEQUENCE</scope>
    <source>
        <strain evidence="2">CBS 757.83</strain>
    </source>
</reference>
<comment type="caution">
    <text evidence="2">The sequence shown here is derived from an EMBL/GenBank/DDBJ whole genome shotgun (WGS) entry which is preliminary data.</text>
</comment>
<protein>
    <submittedName>
        <fullName evidence="2">Alpha/beta-hydrolase</fullName>
    </submittedName>
</protein>
<accession>A0AAN6SXG0</accession>
<dbReference type="PANTHER" id="PTHR43798">
    <property type="entry name" value="MONOACYLGLYCEROL LIPASE"/>
    <property type="match status" value="1"/>
</dbReference>
<dbReference type="Pfam" id="PF12697">
    <property type="entry name" value="Abhydrolase_6"/>
    <property type="match status" value="1"/>
</dbReference>
<dbReference type="InterPro" id="IPR029058">
    <property type="entry name" value="AB_hydrolase_fold"/>
</dbReference>
<reference evidence="2" key="2">
    <citation type="submission" date="2023-05" db="EMBL/GenBank/DDBJ databases">
        <authorList>
            <consortium name="Lawrence Berkeley National Laboratory"/>
            <person name="Steindorff A."/>
            <person name="Hensen N."/>
            <person name="Bonometti L."/>
            <person name="Westerberg I."/>
            <person name="Brannstrom I.O."/>
            <person name="Guillou S."/>
            <person name="Cros-Aarteil S."/>
            <person name="Calhoun S."/>
            <person name="Haridas S."/>
            <person name="Kuo A."/>
            <person name="Mondo S."/>
            <person name="Pangilinan J."/>
            <person name="Riley R."/>
            <person name="Labutti K."/>
            <person name="Andreopoulos B."/>
            <person name="Lipzen A."/>
            <person name="Chen C."/>
            <person name="Yanf M."/>
            <person name="Daum C."/>
            <person name="Ng V."/>
            <person name="Clum A."/>
            <person name="Ohm R."/>
            <person name="Martin F."/>
            <person name="Silar P."/>
            <person name="Natvig D."/>
            <person name="Lalanne C."/>
            <person name="Gautier V."/>
            <person name="Ament-Velasquez S.L."/>
            <person name="Kruys A."/>
            <person name="Hutchinson M.I."/>
            <person name="Powell A.J."/>
            <person name="Barry K."/>
            <person name="Miller A.N."/>
            <person name="Grigoriev I.V."/>
            <person name="Debuchy R."/>
            <person name="Gladieux P."/>
            <person name="Thoren M.H."/>
            <person name="Johannesson H."/>
        </authorList>
    </citation>
    <scope>NUCLEOTIDE SEQUENCE</scope>
    <source>
        <strain evidence="2">CBS 757.83</strain>
    </source>
</reference>
<sequence>MVLETIINRPTTPLLLLTHFRGVIDKYDSLLVNTLAQHRRVILADYAGVGLITGAVASSVRQSAADMLAFLSLIGEREVDVLGFSFGGTVAQLMALNADPAGKAKVRKLILAGTSSSMGEGVRRSPNTDVFEVAAAKEVTIETFKRLFFLGNAEGTAAAEQWWARIHERSAATGCEEGSFERLKGLDIPVLVMNGHDDYMTPTVNSWVIQQRLPNAELLIYPNSGHGAIFQYASYFAPHALAFLSS</sequence>
<evidence type="ECO:0000313" key="2">
    <source>
        <dbReference type="EMBL" id="KAK4096389.1"/>
    </source>
</evidence>
<name>A0AAN6SXG0_9PEZI</name>
<dbReference type="GO" id="GO:0046464">
    <property type="term" value="P:acylglycerol catabolic process"/>
    <property type="evidence" value="ECO:0007669"/>
    <property type="project" value="TreeGrafter"/>
</dbReference>
<dbReference type="EMBL" id="MU863716">
    <property type="protein sequence ID" value="KAK4096389.1"/>
    <property type="molecule type" value="Genomic_DNA"/>
</dbReference>
<dbReference type="InterPro" id="IPR000073">
    <property type="entry name" value="AB_hydrolase_1"/>
</dbReference>
<dbReference type="Gene3D" id="3.40.50.1820">
    <property type="entry name" value="alpha/beta hydrolase"/>
    <property type="match status" value="1"/>
</dbReference>
<dbReference type="InterPro" id="IPR050266">
    <property type="entry name" value="AB_hydrolase_sf"/>
</dbReference>
<proteinExistence type="predicted"/>